<dbReference type="AlphaFoldDB" id="A0A0V0QJX0"/>
<comment type="caution">
    <text evidence="2">The sequence shown here is derived from an EMBL/GenBank/DDBJ whole genome shotgun (WGS) entry which is preliminary data.</text>
</comment>
<evidence type="ECO:0000313" key="3">
    <source>
        <dbReference type="Proteomes" id="UP000054937"/>
    </source>
</evidence>
<feature type="coiled-coil region" evidence="1">
    <location>
        <begin position="721"/>
        <end position="748"/>
    </location>
</feature>
<gene>
    <name evidence="2" type="ORF">PPERSA_11929</name>
</gene>
<keyword evidence="3" id="KW-1185">Reference proteome</keyword>
<reference evidence="2 3" key="1">
    <citation type="journal article" date="2015" name="Sci. Rep.">
        <title>Genome of the facultative scuticociliatosis pathogen Pseudocohnilembus persalinus provides insight into its virulence through horizontal gene transfer.</title>
        <authorList>
            <person name="Xiong J."/>
            <person name="Wang G."/>
            <person name="Cheng J."/>
            <person name="Tian M."/>
            <person name="Pan X."/>
            <person name="Warren A."/>
            <person name="Jiang C."/>
            <person name="Yuan D."/>
            <person name="Miao W."/>
        </authorList>
    </citation>
    <scope>NUCLEOTIDE SEQUENCE [LARGE SCALE GENOMIC DNA]</scope>
    <source>
        <strain evidence="2">36N120E</strain>
    </source>
</reference>
<evidence type="ECO:0000256" key="1">
    <source>
        <dbReference type="SAM" id="Coils"/>
    </source>
</evidence>
<protein>
    <recommendedName>
        <fullName evidence="4">Protein kinase-like domain</fullName>
    </recommendedName>
</protein>
<proteinExistence type="predicted"/>
<organism evidence="2 3">
    <name type="scientific">Pseudocohnilembus persalinus</name>
    <name type="common">Ciliate</name>
    <dbReference type="NCBI Taxonomy" id="266149"/>
    <lineage>
        <taxon>Eukaryota</taxon>
        <taxon>Sar</taxon>
        <taxon>Alveolata</taxon>
        <taxon>Ciliophora</taxon>
        <taxon>Intramacronucleata</taxon>
        <taxon>Oligohymenophorea</taxon>
        <taxon>Scuticociliatia</taxon>
        <taxon>Philasterida</taxon>
        <taxon>Pseudocohnilembidae</taxon>
        <taxon>Pseudocohnilembus</taxon>
    </lineage>
</organism>
<evidence type="ECO:0008006" key="4">
    <source>
        <dbReference type="Google" id="ProtNLM"/>
    </source>
</evidence>
<dbReference type="EMBL" id="LDAU01000154">
    <property type="protein sequence ID" value="KRX02589.1"/>
    <property type="molecule type" value="Genomic_DNA"/>
</dbReference>
<dbReference type="Proteomes" id="UP000054937">
    <property type="component" value="Unassembled WGS sequence"/>
</dbReference>
<sequence length="835" mass="99272">MSQIKLINKDISQNKESANQKNDDLTSYVAQVISYNDQSQTILYEGGETTLKEYHLQMMKNQTYWFQDRQRKNLNQVINQLNKILQTFNNNKVYIAPNLRDDNIILTYNEDYIDLKLKIVDLGFSSIDEEFDYVKAQMPAFSPFDVNQNQIKDQEERILYEQAWLGKLILYLMNQAVSSFENYKNSFLKDIQHSSFDVFIEPYNNNVKELIEKQKNYYDQFHLELLNALLIDKQKDKTKKVLDQLRKDAKNILQNIYDYDELIRQQMIDQLYLPVDFYDQYQLLDNLPILSNLEFYEKIIQITRPFIKKQENLLPDIIFHYIIALDSLNWVPKIKKFISYLEENSAKNNLQTQDQSLYTFIELVKTRVENPDLTNSDTQAKINDLVTKYNQSYVRDFGENDYKSIKALLQSASVVQRSIGKVTNKQGTFLFFRQNAEKIKQLVKSGLKLSPYEEAQNLFLSGYGYENPTEEQNMQILKDNEEALEILKKNKLEKTQLFCDIMENINSLNFASHQDEDVNNKSQKTLLSYQFRALGMVDRNCVRNLANITIYQNKNKIKLHMTNFEINELILYQAISQVKAKFTIEELQQEELHIVKTNCNQENYVQHFRDYNNKQQELEQQDKLQVSLAVAKAARAINLIHLQAKKDFEENKQNIEARIIMIRQKIKIQNQIHQNDSSNDYTEQDSELIKQQLKEFIEKNLDNFNSHDTFFYLQNIFPYHIVRLEEKYLEYLLELHKLKDQLEKMKQDKKYMVEYGILNYYAAYCNLKLEQRHIMSYYLYLIEEVVGPEFTNSGLQRKKTQPPLRTLERFQVAAHIFATHNYKPEPTKYLYMNLV</sequence>
<name>A0A0V0QJX0_PSEPJ</name>
<accession>A0A0V0QJX0</accession>
<keyword evidence="1" id="KW-0175">Coiled coil</keyword>
<dbReference type="InParanoid" id="A0A0V0QJX0"/>
<evidence type="ECO:0000313" key="2">
    <source>
        <dbReference type="EMBL" id="KRX02589.1"/>
    </source>
</evidence>